<evidence type="ECO:0000313" key="2">
    <source>
        <dbReference type="EMBL" id="MDQ9172035.1"/>
    </source>
</evidence>
<keyword evidence="2" id="KW-0347">Helicase</keyword>
<sequence>MLQGMGLPGNYCTLTLIDKIPFPSPDDPILASHSEHLEKKGLHPFPLLMLPKAGLKLAQAVGRLIRTETD</sequence>
<dbReference type="Proteomes" id="UP001225596">
    <property type="component" value="Unassembled WGS sequence"/>
</dbReference>
<reference evidence="2 3" key="1">
    <citation type="submission" date="2023-08" db="EMBL/GenBank/DDBJ databases">
        <title>Oxalobacteraceae gen .nov., isolated from river sludge outside the plant.</title>
        <authorList>
            <person name="Zhao S.Y."/>
        </authorList>
    </citation>
    <scope>NUCLEOTIDE SEQUENCE [LARGE SCALE GENOMIC DNA]</scope>
    <source>
        <strain evidence="2 3">R-40</strain>
    </source>
</reference>
<comment type="caution">
    <text evidence="2">The sequence shown here is derived from an EMBL/GenBank/DDBJ whole genome shotgun (WGS) entry which is preliminary data.</text>
</comment>
<keyword evidence="3" id="KW-1185">Reference proteome</keyword>
<dbReference type="Gene3D" id="3.40.50.300">
    <property type="entry name" value="P-loop containing nucleotide triphosphate hydrolases"/>
    <property type="match status" value="1"/>
</dbReference>
<evidence type="ECO:0000313" key="3">
    <source>
        <dbReference type="Proteomes" id="UP001225596"/>
    </source>
</evidence>
<dbReference type="InterPro" id="IPR006555">
    <property type="entry name" value="ATP-dep_Helicase_C"/>
</dbReference>
<keyword evidence="2" id="KW-0547">Nucleotide-binding</keyword>
<dbReference type="InterPro" id="IPR027417">
    <property type="entry name" value="P-loop_NTPase"/>
</dbReference>
<dbReference type="Pfam" id="PF13307">
    <property type="entry name" value="Helicase_C_2"/>
    <property type="match status" value="1"/>
</dbReference>
<feature type="domain" description="ATP-dependent helicase C-terminal" evidence="1">
    <location>
        <begin position="3"/>
        <end position="70"/>
    </location>
</feature>
<keyword evidence="2" id="KW-0378">Hydrolase</keyword>
<protein>
    <submittedName>
        <fullName evidence="2">Helicase C-terminal domain-containing protein</fullName>
    </submittedName>
</protein>
<dbReference type="EMBL" id="JAUYVH010000015">
    <property type="protein sequence ID" value="MDQ9172035.1"/>
    <property type="molecule type" value="Genomic_DNA"/>
</dbReference>
<name>A0ABU1BSN9_9BURK</name>
<proteinExistence type="predicted"/>
<organism evidence="2 3">
    <name type="scientific">Keguizhuia sedimenti</name>
    <dbReference type="NCBI Taxonomy" id="3064264"/>
    <lineage>
        <taxon>Bacteria</taxon>
        <taxon>Pseudomonadati</taxon>
        <taxon>Pseudomonadota</taxon>
        <taxon>Betaproteobacteria</taxon>
        <taxon>Burkholderiales</taxon>
        <taxon>Oxalobacteraceae</taxon>
        <taxon>Keguizhuia</taxon>
    </lineage>
</organism>
<keyword evidence="2" id="KW-0067">ATP-binding</keyword>
<accession>A0ABU1BSN9</accession>
<dbReference type="GO" id="GO:0004386">
    <property type="term" value="F:helicase activity"/>
    <property type="evidence" value="ECO:0007669"/>
    <property type="project" value="UniProtKB-KW"/>
</dbReference>
<evidence type="ECO:0000259" key="1">
    <source>
        <dbReference type="Pfam" id="PF13307"/>
    </source>
</evidence>
<gene>
    <name evidence="2" type="ORF">Q8A64_16605</name>
</gene>